<keyword evidence="1" id="KW-0472">Membrane</keyword>
<feature type="transmembrane region" description="Helical" evidence="1">
    <location>
        <begin position="181"/>
        <end position="203"/>
    </location>
</feature>
<reference evidence="2 3" key="1">
    <citation type="journal article" date="2006" name="Science">
        <title>Phytophthora genome sequences uncover evolutionary origins and mechanisms of pathogenesis.</title>
        <authorList>
            <person name="Tyler B.M."/>
            <person name="Tripathy S."/>
            <person name="Zhang X."/>
            <person name="Dehal P."/>
            <person name="Jiang R.H."/>
            <person name="Aerts A."/>
            <person name="Arredondo F.D."/>
            <person name="Baxter L."/>
            <person name="Bensasson D."/>
            <person name="Beynon J.L."/>
            <person name="Chapman J."/>
            <person name="Damasceno C.M."/>
            <person name="Dorrance A.E."/>
            <person name="Dou D."/>
            <person name="Dickerman A.W."/>
            <person name="Dubchak I.L."/>
            <person name="Garbelotto M."/>
            <person name="Gijzen M."/>
            <person name="Gordon S.G."/>
            <person name="Govers F."/>
            <person name="Grunwald N.J."/>
            <person name="Huang W."/>
            <person name="Ivors K.L."/>
            <person name="Jones R.W."/>
            <person name="Kamoun S."/>
            <person name="Krampis K."/>
            <person name="Lamour K.H."/>
            <person name="Lee M.K."/>
            <person name="McDonald W.H."/>
            <person name="Medina M."/>
            <person name="Meijer H.J."/>
            <person name="Nordberg E.K."/>
            <person name="Maclean D.J."/>
            <person name="Ospina-Giraldo M.D."/>
            <person name="Morris P.F."/>
            <person name="Phuntumart V."/>
            <person name="Putnam N.H."/>
            <person name="Rash S."/>
            <person name="Rose J.K."/>
            <person name="Sakihama Y."/>
            <person name="Salamov A.A."/>
            <person name="Savidor A."/>
            <person name="Scheuring C.F."/>
            <person name="Smith B.M."/>
            <person name="Sobral B.W."/>
            <person name="Terry A."/>
            <person name="Torto-Alalibo T.A."/>
            <person name="Win J."/>
            <person name="Xu Z."/>
            <person name="Zhang H."/>
            <person name="Grigoriev I.V."/>
            <person name="Rokhsar D.S."/>
            <person name="Boore J.L."/>
        </authorList>
    </citation>
    <scope>NUCLEOTIDE SEQUENCE [LARGE SCALE GENOMIC DNA]</scope>
    <source>
        <strain evidence="2 3">P6497</strain>
    </source>
</reference>
<evidence type="ECO:0000313" key="2">
    <source>
        <dbReference type="EMBL" id="EGZ18020.1"/>
    </source>
</evidence>
<dbReference type="KEGG" id="psoj:PHYSODRAFT_498224"/>
<keyword evidence="1" id="KW-0812">Transmembrane</keyword>
<feature type="transmembrane region" description="Helical" evidence="1">
    <location>
        <begin position="79"/>
        <end position="98"/>
    </location>
</feature>
<keyword evidence="3" id="KW-1185">Reference proteome</keyword>
<dbReference type="RefSeq" id="XP_009527078.1">
    <property type="nucleotide sequence ID" value="XM_009528783.1"/>
</dbReference>
<dbReference type="InParanoid" id="G4ZGV4"/>
<dbReference type="AlphaFoldDB" id="G4ZGV4"/>
<sequence length="279" mass="30792">MVAKAKQQAVSTWSRSQIGHRSEYSVERLLAFKDFCQRTSTARVIAVCFFTPLPALSVAIAIDCIPMRPPSDGWNNPGFWARLFFTAFFIAVGLSFQVKEVLTGKIISNIGVLVISFGTSSCYLLMMFTIAVTWRFPIPYGFVVSVGPYVVIFSIITAFLIIGPKIMAQSPVLRRQIMLQLLIVATQGVLAIVYPIFGAIFYRLSGAELTAFIMVMPVIKFITKQIIAAAAKHLKEYVGPIVVFSVDVFNVFYVAICMQASTSLVTTILMVASDSFHVV</sequence>
<dbReference type="GeneID" id="20657535"/>
<dbReference type="EMBL" id="JH159154">
    <property type="protein sequence ID" value="EGZ18020.1"/>
    <property type="molecule type" value="Genomic_DNA"/>
</dbReference>
<gene>
    <name evidence="2" type="ORF">PHYSODRAFT_498224</name>
</gene>
<feature type="transmembrane region" description="Helical" evidence="1">
    <location>
        <begin position="209"/>
        <end position="230"/>
    </location>
</feature>
<evidence type="ECO:0000313" key="3">
    <source>
        <dbReference type="Proteomes" id="UP000002640"/>
    </source>
</evidence>
<keyword evidence="1" id="KW-1133">Transmembrane helix</keyword>
<feature type="transmembrane region" description="Helical" evidence="1">
    <location>
        <begin position="44"/>
        <end position="67"/>
    </location>
</feature>
<dbReference type="Proteomes" id="UP000002640">
    <property type="component" value="Unassembled WGS sequence"/>
</dbReference>
<protein>
    <submittedName>
        <fullName evidence="2">Uncharacterized protein</fullName>
    </submittedName>
</protein>
<name>G4ZGV4_PHYSP</name>
<feature type="non-terminal residue" evidence="2">
    <location>
        <position position="279"/>
    </location>
</feature>
<feature type="transmembrane region" description="Helical" evidence="1">
    <location>
        <begin position="110"/>
        <end position="134"/>
    </location>
</feature>
<proteinExistence type="predicted"/>
<accession>G4ZGV4</accession>
<feature type="transmembrane region" description="Helical" evidence="1">
    <location>
        <begin position="140"/>
        <end position="161"/>
    </location>
</feature>
<organism evidence="2 3">
    <name type="scientific">Phytophthora sojae (strain P6497)</name>
    <name type="common">Soybean stem and root rot agent</name>
    <name type="synonym">Phytophthora megasperma f. sp. glycines</name>
    <dbReference type="NCBI Taxonomy" id="1094619"/>
    <lineage>
        <taxon>Eukaryota</taxon>
        <taxon>Sar</taxon>
        <taxon>Stramenopiles</taxon>
        <taxon>Oomycota</taxon>
        <taxon>Peronosporomycetes</taxon>
        <taxon>Peronosporales</taxon>
        <taxon>Peronosporaceae</taxon>
        <taxon>Phytophthora</taxon>
    </lineage>
</organism>
<evidence type="ECO:0000256" key="1">
    <source>
        <dbReference type="SAM" id="Phobius"/>
    </source>
</evidence>